<comment type="similarity">
    <text evidence="1 8">Belongs to the NTAQ1 family.</text>
</comment>
<dbReference type="Gene3D" id="3.10.620.10">
    <property type="entry name" value="Protein N-terminal glutamine amidohydrolase, alpha beta roll"/>
    <property type="match status" value="1"/>
</dbReference>
<dbReference type="OMA" id="CYCEENT"/>
<dbReference type="GO" id="GO:0005634">
    <property type="term" value="C:nucleus"/>
    <property type="evidence" value="ECO:0007669"/>
    <property type="project" value="TreeGrafter"/>
</dbReference>
<proteinExistence type="inferred from homology"/>
<evidence type="ECO:0000256" key="3">
    <source>
        <dbReference type="ARBA" id="ARBA00012718"/>
    </source>
</evidence>
<keyword evidence="5 8" id="KW-0378">Hydrolase</keyword>
<dbReference type="EMBL" id="LGTL01000002">
    <property type="protein sequence ID" value="KPA84920.1"/>
    <property type="molecule type" value="Genomic_DNA"/>
</dbReference>
<evidence type="ECO:0000256" key="4">
    <source>
        <dbReference type="ARBA" id="ARBA00021247"/>
    </source>
</evidence>
<comment type="subunit">
    <text evidence="2 8">Monomer.</text>
</comment>
<dbReference type="EC" id="3.5.1.122" evidence="3 8"/>
<dbReference type="InterPro" id="IPR037132">
    <property type="entry name" value="N_Gln_amidohydro_ab_roll_sf"/>
</dbReference>
<sequence length="246" mass="28371">MEVLLPYAHCYCEENAYMCLEKAREFPDVFDRSYAVFMSSFTCDPSREIYNQWTSTVPYRSFKSPDPSRDLVIWDYHVFTVVHNKANGKWFVIDHDSSLSSSSEPALGNWSKYCIDFDMYCSNTLFLEESLASPYKSRVQLLMDAVQFRVIDGDEYLLFFRSDRSHMIDNSDKYSQKPPSWPPISDFPLWADSTLREKTQALLDSLGPSFQRNNITSLVNMANSTVPGTVVKRHLFSSLFSLDIAS</sequence>
<dbReference type="Proteomes" id="UP000037923">
    <property type="component" value="Unassembled WGS sequence"/>
</dbReference>
<evidence type="ECO:0000256" key="6">
    <source>
        <dbReference type="ARBA" id="ARBA00029677"/>
    </source>
</evidence>
<evidence type="ECO:0000256" key="5">
    <source>
        <dbReference type="ARBA" id="ARBA00022801"/>
    </source>
</evidence>
<comment type="caution">
    <text evidence="10">The sequence shown here is derived from an EMBL/GenBank/DDBJ whole genome shotgun (WGS) entry which is preliminary data.</text>
</comment>
<gene>
    <name evidence="10" type="ORF">ABB37_01370</name>
</gene>
<dbReference type="RefSeq" id="XP_015663359.1">
    <property type="nucleotide sequence ID" value="XM_015797839.1"/>
</dbReference>
<protein>
    <recommendedName>
        <fullName evidence="4 8">Protein N-terminal glutamine amidohydrolase</fullName>
        <ecNumber evidence="3 8">3.5.1.122</ecNumber>
    </recommendedName>
    <alternativeName>
        <fullName evidence="6 8">Protein NH2-terminal glutamine deamidase</fullName>
    </alternativeName>
</protein>
<keyword evidence="10" id="KW-0489">Methyltransferase</keyword>
<dbReference type="PANTHER" id="PTHR13035">
    <property type="entry name" value="PROTEIN N-TERMINAL GLUTAMINE AMIDOHYDROLASE"/>
    <property type="match status" value="1"/>
</dbReference>
<accession>A0A0M9G8F9</accession>
<dbReference type="OrthoDB" id="191192at2759"/>
<dbReference type="GO" id="GO:0008168">
    <property type="term" value="F:methyltransferase activity"/>
    <property type="evidence" value="ECO:0007669"/>
    <property type="project" value="UniProtKB-KW"/>
</dbReference>
<reference evidence="10 11" key="1">
    <citation type="submission" date="2015-07" db="EMBL/GenBank/DDBJ databases">
        <title>High-quality genome of monoxenous trypanosomatid Leptomonas pyrrhocoris.</title>
        <authorList>
            <person name="Flegontov P."/>
            <person name="Butenko A."/>
            <person name="Firsov S."/>
            <person name="Vlcek C."/>
            <person name="Logacheva M.D."/>
            <person name="Field M."/>
            <person name="Filatov D."/>
            <person name="Flegontova O."/>
            <person name="Gerasimov E."/>
            <person name="Jackson A.P."/>
            <person name="Kelly S."/>
            <person name="Opperdoes F."/>
            <person name="O'Reilly A."/>
            <person name="Votypka J."/>
            <person name="Yurchenko V."/>
            <person name="Lukes J."/>
        </authorList>
    </citation>
    <scope>NUCLEOTIDE SEQUENCE [LARGE SCALE GENOMIC DNA]</scope>
    <source>
        <strain evidence="10">H10</strain>
    </source>
</reference>
<evidence type="ECO:0000259" key="9">
    <source>
        <dbReference type="Pfam" id="PF09764"/>
    </source>
</evidence>
<feature type="domain" description="Protein N-terminal glutamine amidohydrolase alpha beta roll" evidence="9">
    <location>
        <begin position="7"/>
        <end position="238"/>
    </location>
</feature>
<comment type="function">
    <text evidence="8">Mediates the side-chain deamidation of N-terminal glutamine residues to glutamate, an important step in N-end rule pathway of protein degradation. Conversion of the resulting N-terminal glutamine to glutamate renders the protein susceptible to arginylation, polyubiquitination and degradation as specified by the N-end rule. Does not act on substrates with internal or C-terminal glutamine and does not act on non-glutamine residues in any position.</text>
</comment>
<evidence type="ECO:0000313" key="11">
    <source>
        <dbReference type="Proteomes" id="UP000037923"/>
    </source>
</evidence>
<organism evidence="10 11">
    <name type="scientific">Leptomonas pyrrhocoris</name>
    <name type="common">Firebug parasite</name>
    <dbReference type="NCBI Taxonomy" id="157538"/>
    <lineage>
        <taxon>Eukaryota</taxon>
        <taxon>Discoba</taxon>
        <taxon>Euglenozoa</taxon>
        <taxon>Kinetoplastea</taxon>
        <taxon>Metakinetoplastina</taxon>
        <taxon>Trypanosomatida</taxon>
        <taxon>Trypanosomatidae</taxon>
        <taxon>Leishmaniinae</taxon>
        <taxon>Leptomonas</taxon>
    </lineage>
</organism>
<evidence type="ECO:0000256" key="1">
    <source>
        <dbReference type="ARBA" id="ARBA00008985"/>
    </source>
</evidence>
<dbReference type="GO" id="GO:0032259">
    <property type="term" value="P:methylation"/>
    <property type="evidence" value="ECO:0007669"/>
    <property type="project" value="UniProtKB-KW"/>
</dbReference>
<dbReference type="GO" id="GO:0008418">
    <property type="term" value="F:protein-N-terminal asparagine amidohydrolase activity"/>
    <property type="evidence" value="ECO:0007669"/>
    <property type="project" value="UniProtKB-UniRule"/>
</dbReference>
<evidence type="ECO:0000256" key="8">
    <source>
        <dbReference type="RuleBase" id="RU367082"/>
    </source>
</evidence>
<dbReference type="Pfam" id="PF09764">
    <property type="entry name" value="Nt_Gln_amidase"/>
    <property type="match status" value="1"/>
</dbReference>
<dbReference type="GO" id="GO:0070773">
    <property type="term" value="F:protein-N-terminal glutamine amidohydrolase activity"/>
    <property type="evidence" value="ECO:0007669"/>
    <property type="project" value="UniProtKB-UniRule"/>
</dbReference>
<dbReference type="InterPro" id="IPR039733">
    <property type="entry name" value="NTAQ1"/>
</dbReference>
<keyword evidence="10" id="KW-0808">Transferase</keyword>
<evidence type="ECO:0000256" key="7">
    <source>
        <dbReference type="ARBA" id="ARBA00048768"/>
    </source>
</evidence>
<comment type="catalytic activity">
    <reaction evidence="7 8">
        <text>N-terminal L-glutaminyl-[protein] + H2O = N-terminal L-glutamyl-[protein] + NH4(+)</text>
        <dbReference type="Rhea" id="RHEA:50680"/>
        <dbReference type="Rhea" id="RHEA-COMP:12668"/>
        <dbReference type="Rhea" id="RHEA-COMP:12777"/>
        <dbReference type="ChEBI" id="CHEBI:15377"/>
        <dbReference type="ChEBI" id="CHEBI:28938"/>
        <dbReference type="ChEBI" id="CHEBI:64721"/>
        <dbReference type="ChEBI" id="CHEBI:64722"/>
        <dbReference type="EC" id="3.5.1.122"/>
    </reaction>
</comment>
<dbReference type="GeneID" id="26901665"/>
<name>A0A0M9G8F9_LEPPY</name>
<evidence type="ECO:0000256" key="2">
    <source>
        <dbReference type="ARBA" id="ARBA00011245"/>
    </source>
</evidence>
<dbReference type="AlphaFoldDB" id="A0A0M9G8F9"/>
<dbReference type="VEuPathDB" id="TriTrypDB:LpyrH10_02_3440"/>
<keyword evidence="11" id="KW-1185">Reference proteome</keyword>
<evidence type="ECO:0000313" key="10">
    <source>
        <dbReference type="EMBL" id="KPA84920.1"/>
    </source>
</evidence>
<dbReference type="GO" id="GO:0005829">
    <property type="term" value="C:cytosol"/>
    <property type="evidence" value="ECO:0007669"/>
    <property type="project" value="TreeGrafter"/>
</dbReference>
<dbReference type="PANTHER" id="PTHR13035:SF0">
    <property type="entry name" value="PROTEIN N-TERMINAL GLUTAMINE AMIDOHYDROLASE"/>
    <property type="match status" value="1"/>
</dbReference>
<dbReference type="InterPro" id="IPR023128">
    <property type="entry name" value="Prot_N_Gln_amidohydro_ab_roll"/>
</dbReference>